<keyword evidence="6" id="KW-1185">Reference proteome</keyword>
<organism evidence="5 6">
    <name type="scientific">Flintibacter hominis</name>
    <dbReference type="NCBI Taxonomy" id="2763048"/>
    <lineage>
        <taxon>Bacteria</taxon>
        <taxon>Bacillati</taxon>
        <taxon>Bacillota</taxon>
        <taxon>Clostridia</taxon>
        <taxon>Eubacteriales</taxon>
        <taxon>Flintibacter</taxon>
    </lineage>
</organism>
<dbReference type="InterPro" id="IPR036388">
    <property type="entry name" value="WH-like_DNA-bd_sf"/>
</dbReference>
<evidence type="ECO:0000313" key="6">
    <source>
        <dbReference type="Proteomes" id="UP000628736"/>
    </source>
</evidence>
<evidence type="ECO:0000256" key="1">
    <source>
        <dbReference type="ARBA" id="ARBA00023015"/>
    </source>
</evidence>
<sequence>MKLSDKAYHVLRNAIVYNELAPDDVLTEEKLCAELSISRTTVRVALHRLVDDGLAEVRGKSVTVSRLTEEDAASINVIRRPMELLTINELRGRVTPMLIRKLRNSIEEQQNCKMADADDYMYYIQQDYVFHTALAEATGNRFLCDVVERLNTHSTRCLILSTTLLSSYKPAVVEHTAIVDALERKEYDHAYQAMDNHLRQIEKRYIDRTERKKLE</sequence>
<dbReference type="Gene3D" id="1.10.10.10">
    <property type="entry name" value="Winged helix-like DNA-binding domain superfamily/Winged helix DNA-binding domain"/>
    <property type="match status" value="1"/>
</dbReference>
<dbReference type="Pfam" id="PF00392">
    <property type="entry name" value="GntR"/>
    <property type="match status" value="1"/>
</dbReference>
<dbReference type="Gene3D" id="1.20.120.530">
    <property type="entry name" value="GntR ligand-binding domain-like"/>
    <property type="match status" value="1"/>
</dbReference>
<evidence type="ECO:0000256" key="3">
    <source>
        <dbReference type="ARBA" id="ARBA00023163"/>
    </source>
</evidence>
<keyword evidence="3" id="KW-0804">Transcription</keyword>
<comment type="caution">
    <text evidence="5">The sequence shown here is derived from an EMBL/GenBank/DDBJ whole genome shotgun (WGS) entry which is preliminary data.</text>
</comment>
<dbReference type="PRINTS" id="PR00035">
    <property type="entry name" value="HTHGNTR"/>
</dbReference>
<protein>
    <submittedName>
        <fullName evidence="5">GntR family transcriptional regulator</fullName>
    </submittedName>
</protein>
<dbReference type="GO" id="GO:0003700">
    <property type="term" value="F:DNA-binding transcription factor activity"/>
    <property type="evidence" value="ECO:0007669"/>
    <property type="project" value="InterPro"/>
</dbReference>
<keyword evidence="2" id="KW-0238">DNA-binding</keyword>
<dbReference type="Pfam" id="PF07729">
    <property type="entry name" value="FCD"/>
    <property type="match status" value="1"/>
</dbReference>
<dbReference type="Proteomes" id="UP000628736">
    <property type="component" value="Unassembled WGS sequence"/>
</dbReference>
<dbReference type="EMBL" id="JACOPO010000012">
    <property type="protein sequence ID" value="MBC5723707.1"/>
    <property type="molecule type" value="Genomic_DNA"/>
</dbReference>
<dbReference type="AlphaFoldDB" id="A0A8J6JC20"/>
<dbReference type="InterPro" id="IPR000524">
    <property type="entry name" value="Tscrpt_reg_HTH_GntR"/>
</dbReference>
<dbReference type="SUPFAM" id="SSF48008">
    <property type="entry name" value="GntR ligand-binding domain-like"/>
    <property type="match status" value="1"/>
</dbReference>
<dbReference type="RefSeq" id="WP_186853407.1">
    <property type="nucleotide sequence ID" value="NZ_JACOPO010000012.1"/>
</dbReference>
<dbReference type="PANTHER" id="PTHR43537:SF5">
    <property type="entry name" value="UXU OPERON TRANSCRIPTIONAL REGULATOR"/>
    <property type="match status" value="1"/>
</dbReference>
<dbReference type="PANTHER" id="PTHR43537">
    <property type="entry name" value="TRANSCRIPTIONAL REGULATOR, GNTR FAMILY"/>
    <property type="match status" value="1"/>
</dbReference>
<reference evidence="5" key="1">
    <citation type="submission" date="2020-08" db="EMBL/GenBank/DDBJ databases">
        <title>Genome public.</title>
        <authorList>
            <person name="Liu C."/>
            <person name="Sun Q."/>
        </authorList>
    </citation>
    <scope>NUCLEOTIDE SEQUENCE</scope>
    <source>
        <strain evidence="5">NSJ-23</strain>
    </source>
</reference>
<dbReference type="InterPro" id="IPR036390">
    <property type="entry name" value="WH_DNA-bd_sf"/>
</dbReference>
<dbReference type="SUPFAM" id="SSF46785">
    <property type="entry name" value="Winged helix' DNA-binding domain"/>
    <property type="match status" value="1"/>
</dbReference>
<feature type="domain" description="HTH gntR-type" evidence="4">
    <location>
        <begin position="1"/>
        <end position="67"/>
    </location>
</feature>
<dbReference type="SMART" id="SM00895">
    <property type="entry name" value="FCD"/>
    <property type="match status" value="1"/>
</dbReference>
<name>A0A8J6JC20_9FIRM</name>
<evidence type="ECO:0000313" key="5">
    <source>
        <dbReference type="EMBL" id="MBC5723707.1"/>
    </source>
</evidence>
<evidence type="ECO:0000256" key="2">
    <source>
        <dbReference type="ARBA" id="ARBA00023125"/>
    </source>
</evidence>
<dbReference type="InterPro" id="IPR008920">
    <property type="entry name" value="TF_FadR/GntR_C"/>
</dbReference>
<dbReference type="GO" id="GO:0003677">
    <property type="term" value="F:DNA binding"/>
    <property type="evidence" value="ECO:0007669"/>
    <property type="project" value="UniProtKB-KW"/>
</dbReference>
<gene>
    <name evidence="5" type="ORF">H8S11_12920</name>
</gene>
<accession>A0A8J6JC20</accession>
<dbReference type="InterPro" id="IPR011711">
    <property type="entry name" value="GntR_C"/>
</dbReference>
<proteinExistence type="predicted"/>
<dbReference type="PROSITE" id="PS50949">
    <property type="entry name" value="HTH_GNTR"/>
    <property type="match status" value="1"/>
</dbReference>
<evidence type="ECO:0000259" key="4">
    <source>
        <dbReference type="PROSITE" id="PS50949"/>
    </source>
</evidence>
<keyword evidence="1" id="KW-0805">Transcription regulation</keyword>
<dbReference type="SMART" id="SM00345">
    <property type="entry name" value="HTH_GNTR"/>
    <property type="match status" value="1"/>
</dbReference>